<dbReference type="GO" id="GO:0000045">
    <property type="term" value="P:autophagosome assembly"/>
    <property type="evidence" value="ECO:0007669"/>
    <property type="project" value="InterPro"/>
</dbReference>
<evidence type="ECO:0000259" key="2">
    <source>
        <dbReference type="Pfam" id="PF18388"/>
    </source>
</evidence>
<feature type="compositionally biased region" description="Polar residues" evidence="1">
    <location>
        <begin position="307"/>
        <end position="323"/>
    </location>
</feature>
<feature type="compositionally biased region" description="Polar residues" evidence="1">
    <location>
        <begin position="330"/>
        <end position="353"/>
    </location>
</feature>
<protein>
    <recommendedName>
        <fullName evidence="2">Atg29 N-terminal domain-containing protein</fullName>
    </recommendedName>
</protein>
<name>A0AAF0II10_9EURO</name>
<feature type="compositionally biased region" description="Acidic residues" evidence="1">
    <location>
        <begin position="195"/>
        <end position="206"/>
    </location>
</feature>
<dbReference type="EMBL" id="CP120628">
    <property type="protein sequence ID" value="WEW57447.1"/>
    <property type="molecule type" value="Genomic_DNA"/>
</dbReference>
<feature type="domain" description="Atg29 N-terminal" evidence="2">
    <location>
        <begin position="7"/>
        <end position="25"/>
    </location>
</feature>
<proteinExistence type="predicted"/>
<dbReference type="InterPro" id="IPR040666">
    <property type="entry name" value="Atg29_N"/>
</dbReference>
<evidence type="ECO:0000256" key="1">
    <source>
        <dbReference type="SAM" id="MobiDB-lite"/>
    </source>
</evidence>
<reference evidence="3" key="1">
    <citation type="submission" date="2023-03" db="EMBL/GenBank/DDBJ databases">
        <title>Emydomyces testavorans Genome Sequence.</title>
        <authorList>
            <person name="Hoyer L."/>
        </authorList>
    </citation>
    <scope>NUCLEOTIDE SEQUENCE</scope>
    <source>
        <strain evidence="3">16-2883</strain>
    </source>
</reference>
<feature type="region of interest" description="Disordered" evidence="1">
    <location>
        <begin position="43"/>
        <end position="353"/>
    </location>
</feature>
<dbReference type="AlphaFoldDB" id="A0AAF0II10"/>
<feature type="compositionally biased region" description="Polar residues" evidence="1">
    <location>
        <begin position="126"/>
        <end position="138"/>
    </location>
</feature>
<accession>A0AAF0II10</accession>
<evidence type="ECO:0000313" key="4">
    <source>
        <dbReference type="Proteomes" id="UP001219355"/>
    </source>
</evidence>
<sequence>MPPDPHFTVIVRLPFSRGDFVDPPPQAAWLYGHRLAQVRAEMLKAGHQQPPSPSPTPVSASGSHAPSGYALARGPGGASPIPSKLTTQQREGPSSRPDTSNPPTPVKSQVTRVPSSKPMTPHAPQRSASNDTTHVTMKNDSRMPGSPLASPPADVEGSDELPSSSESDSDSPDRPNLPFRRFGKFSIHRHRNAQDDEEDEGEEEDSPAFLPLENVNQTSPAYTAERDPGVALRPEPEKSHVTRESLQKESTTASTSTTSSGIGSTLSTRNGQRKTHRLGALSPRRAAELARLSPRNQAGRSDGARSMGSSFSDLDDASVTQSALEEALLSNMQNGGVASRMSTLSQALRSRYL</sequence>
<organism evidence="3 4">
    <name type="scientific">Emydomyces testavorans</name>
    <dbReference type="NCBI Taxonomy" id="2070801"/>
    <lineage>
        <taxon>Eukaryota</taxon>
        <taxon>Fungi</taxon>
        <taxon>Dikarya</taxon>
        <taxon>Ascomycota</taxon>
        <taxon>Pezizomycotina</taxon>
        <taxon>Eurotiomycetes</taxon>
        <taxon>Eurotiomycetidae</taxon>
        <taxon>Onygenales</taxon>
        <taxon>Nannizziopsiaceae</taxon>
        <taxon>Emydomyces</taxon>
    </lineage>
</organism>
<evidence type="ECO:0000313" key="3">
    <source>
        <dbReference type="EMBL" id="WEW57447.1"/>
    </source>
</evidence>
<dbReference type="PANTHER" id="PTHR40012:SF1">
    <property type="entry name" value="AUTOPHAGY-RELATED PROTEIN 29"/>
    <property type="match status" value="1"/>
</dbReference>
<feature type="compositionally biased region" description="Polar residues" evidence="1">
    <location>
        <begin position="106"/>
        <end position="118"/>
    </location>
</feature>
<gene>
    <name evidence="3" type="ORF">PRK78_002914</name>
</gene>
<dbReference type="PANTHER" id="PTHR40012">
    <property type="entry name" value="AUTOPHAGY-RELATED PROTEIN 29"/>
    <property type="match status" value="1"/>
</dbReference>
<feature type="compositionally biased region" description="Low complexity" evidence="1">
    <location>
        <begin position="250"/>
        <end position="268"/>
    </location>
</feature>
<keyword evidence="4" id="KW-1185">Reference proteome</keyword>
<dbReference type="GO" id="GO:0000407">
    <property type="term" value="C:phagophore assembly site"/>
    <property type="evidence" value="ECO:0007669"/>
    <property type="project" value="TreeGrafter"/>
</dbReference>
<dbReference type="Proteomes" id="UP001219355">
    <property type="component" value="Chromosome 2"/>
</dbReference>
<dbReference type="InterPro" id="IPR039113">
    <property type="entry name" value="ATG29"/>
</dbReference>
<feature type="compositionally biased region" description="Basic residues" evidence="1">
    <location>
        <begin position="181"/>
        <end position="191"/>
    </location>
</feature>
<feature type="compositionally biased region" description="Polar residues" evidence="1">
    <location>
        <begin position="84"/>
        <end position="99"/>
    </location>
</feature>
<dbReference type="Pfam" id="PF18388">
    <property type="entry name" value="ATG29_N"/>
    <property type="match status" value="1"/>
</dbReference>
<feature type="compositionally biased region" description="Basic and acidic residues" evidence="1">
    <location>
        <begin position="224"/>
        <end position="247"/>
    </location>
</feature>